<gene>
    <name evidence="1" type="ORF">Nepgr_033830</name>
</gene>
<reference evidence="1" key="1">
    <citation type="submission" date="2023-05" db="EMBL/GenBank/DDBJ databases">
        <title>Nepenthes gracilis genome sequencing.</title>
        <authorList>
            <person name="Fukushima K."/>
        </authorList>
    </citation>
    <scope>NUCLEOTIDE SEQUENCE</scope>
    <source>
        <strain evidence="1">SING2019-196</strain>
    </source>
</reference>
<dbReference type="EMBL" id="BSYO01000052">
    <property type="protein sequence ID" value="GMH31986.1"/>
    <property type="molecule type" value="Genomic_DNA"/>
</dbReference>
<dbReference type="AlphaFoldDB" id="A0AAD3TMN0"/>
<evidence type="ECO:0000313" key="2">
    <source>
        <dbReference type="Proteomes" id="UP001279734"/>
    </source>
</evidence>
<protein>
    <submittedName>
        <fullName evidence="1">Uncharacterized protein</fullName>
    </submittedName>
</protein>
<keyword evidence="2" id="KW-1185">Reference proteome</keyword>
<name>A0AAD3TMN0_NEPGR</name>
<proteinExistence type="predicted"/>
<comment type="caution">
    <text evidence="1">The sequence shown here is derived from an EMBL/GenBank/DDBJ whole genome shotgun (WGS) entry which is preliminary data.</text>
</comment>
<evidence type="ECO:0000313" key="1">
    <source>
        <dbReference type="EMBL" id="GMH31986.1"/>
    </source>
</evidence>
<dbReference type="Proteomes" id="UP001279734">
    <property type="component" value="Unassembled WGS sequence"/>
</dbReference>
<sequence>MVLGLLSGSPIPPPTHPISLYSEFDLNTRPPTPPSSILCAHERASIEPATDGMKSVKSVTAYCGDVGLSICQYCLEGLSPFSKVPPTERANKQDALDSVSGTEAPLEFTLVESELRSSVSLPVEPPLKLNDTVADSLCQSDAPAASPMGVSWASVVEKRTIGERPNGLKRISNWPACHFSRANATKPHRPRYQFGIQIQLGKLSMSRHGKEIGI</sequence>
<organism evidence="1 2">
    <name type="scientific">Nepenthes gracilis</name>
    <name type="common">Slender pitcher plant</name>
    <dbReference type="NCBI Taxonomy" id="150966"/>
    <lineage>
        <taxon>Eukaryota</taxon>
        <taxon>Viridiplantae</taxon>
        <taxon>Streptophyta</taxon>
        <taxon>Embryophyta</taxon>
        <taxon>Tracheophyta</taxon>
        <taxon>Spermatophyta</taxon>
        <taxon>Magnoliopsida</taxon>
        <taxon>eudicotyledons</taxon>
        <taxon>Gunneridae</taxon>
        <taxon>Pentapetalae</taxon>
        <taxon>Caryophyllales</taxon>
        <taxon>Nepenthaceae</taxon>
        <taxon>Nepenthes</taxon>
    </lineage>
</organism>
<accession>A0AAD3TMN0</accession>